<dbReference type="InterPro" id="IPR010376">
    <property type="entry name" value="GBBH-like_N"/>
</dbReference>
<feature type="region of interest" description="Disordered" evidence="15">
    <location>
        <begin position="165"/>
        <end position="189"/>
    </location>
</feature>
<evidence type="ECO:0000256" key="2">
    <source>
        <dbReference type="ARBA" id="ARBA00001961"/>
    </source>
</evidence>
<dbReference type="InterPro" id="IPR050411">
    <property type="entry name" value="AlphaKG_dependent_hydroxylases"/>
</dbReference>
<evidence type="ECO:0000256" key="10">
    <source>
        <dbReference type="ARBA" id="ARBA00022964"/>
    </source>
</evidence>
<keyword evidence="5" id="KW-0808">Transferase</keyword>
<reference evidence="19 20" key="3">
    <citation type="journal article" date="2015" name="Genome Announc.">
        <title>Draft Genome Sequence of the Archiascomycetous Yeast Saitoella complicata.</title>
        <authorList>
            <person name="Yamauchi K."/>
            <person name="Kondo S."/>
            <person name="Hamamoto M."/>
            <person name="Takahashi Y."/>
            <person name="Ogura Y."/>
            <person name="Hayashi T."/>
            <person name="Nishida H."/>
        </authorList>
    </citation>
    <scope>NUCLEOTIDE SEQUENCE [LARGE SCALE GENOMIC DNA]</scope>
    <source>
        <strain evidence="19 20">NRRL Y-17804</strain>
    </source>
</reference>
<dbReference type="InterPro" id="IPR008278">
    <property type="entry name" value="4-PPantetheinyl_Trfase_dom"/>
</dbReference>
<evidence type="ECO:0000256" key="9">
    <source>
        <dbReference type="ARBA" id="ARBA00022873"/>
    </source>
</evidence>
<evidence type="ECO:0000256" key="12">
    <source>
        <dbReference type="ARBA" id="ARBA00023004"/>
    </source>
</evidence>
<evidence type="ECO:0000256" key="15">
    <source>
        <dbReference type="SAM" id="MobiDB-lite"/>
    </source>
</evidence>
<dbReference type="STRING" id="698492.A0A0E9NBX1"/>
<evidence type="ECO:0000256" key="7">
    <source>
        <dbReference type="ARBA" id="ARBA00022832"/>
    </source>
</evidence>
<feature type="domain" description="4'-phosphopantetheinyl transferase" evidence="16">
    <location>
        <begin position="4"/>
        <end position="97"/>
    </location>
</feature>
<evidence type="ECO:0000256" key="8">
    <source>
        <dbReference type="ARBA" id="ARBA00022842"/>
    </source>
</evidence>
<dbReference type="AlphaFoldDB" id="A0A0E9NBX1"/>
<keyword evidence="10" id="KW-0223">Dioxygenase</keyword>
<keyword evidence="14" id="KW-0275">Fatty acid biosynthesis</keyword>
<dbReference type="InterPro" id="IPR038492">
    <property type="entry name" value="GBBH-like_N_sf"/>
</dbReference>
<dbReference type="PANTHER" id="PTHR10696:SF25">
    <property type="entry name" value="OXIDOREDUCTASE AIM17-RELATED"/>
    <property type="match status" value="1"/>
</dbReference>
<dbReference type="GO" id="GO:0045329">
    <property type="term" value="P:carnitine biosynthetic process"/>
    <property type="evidence" value="ECO:0007669"/>
    <property type="project" value="UniProtKB-KW"/>
</dbReference>
<evidence type="ECO:0000259" key="18">
    <source>
        <dbReference type="Pfam" id="PF06155"/>
    </source>
</evidence>
<sequence>MIRGIGTQIVNVPKLAARLTSVLPSSTEKYLHPKERAQLMEVRPNGGELKFLATHWAAKQACWKAFGSQKGLGLDQIEMLHREDGGPVLRIHGARRVEEEGNVVEAEKMDTPEEASVTISHDGDYVVAFVMRQAPFNTSLATSTAQSLTRRRAMADARAALKTSPPHIAPVTGRRQHSTCSSSEKPKKPAARGFLRELINITVSTHEDTRPISTGPELGKLGNATAFKGKTIMVNIDGETVGYDNVWLRDACPCPRCVDPSTRQKTFETSDVPETIRPRALRISPKKNGLEVIWDQSLRSQPDKDIHNSFYPYDLLKQYSSPAETAAARHNSESPVLWDKAMMEDAVLWVEYKDYMNNDQALFTVLKQLQEYGLAFIRGMGTDDEAKLIERAAERIGELKQTFYGRTWNVKSIPNSKNVAYTSLNLGLHMDLLYFESPPGLQFLHCLRNSVTGGSSYFVDSFRAAHALRMDNPMAFGALTKTPVTFHYKNDGRHFHYTRPTIVLDPYAVGPDPVIDHVNYSPPFQAPFENINWNFRGFHSALRSFADYMARPEQVYEMTLKEGECVVFQNRRVLHARREFDAASGQRWLKGAYVDIDAFRDKYRVLSEKFT</sequence>
<dbReference type="InterPro" id="IPR004568">
    <property type="entry name" value="Ppantetheine-prot_Trfase_dom"/>
</dbReference>
<comment type="cofactor">
    <cofactor evidence="2">
        <name>L-ascorbate</name>
        <dbReference type="ChEBI" id="CHEBI:38290"/>
    </cofactor>
</comment>
<feature type="domain" description="Gamma-butyrobetaine hydroxylase-like N-terminal" evidence="18">
    <location>
        <begin position="237"/>
        <end position="316"/>
    </location>
</feature>
<evidence type="ECO:0000256" key="1">
    <source>
        <dbReference type="ARBA" id="ARBA00001954"/>
    </source>
</evidence>
<dbReference type="OrthoDB" id="406634at2759"/>
<dbReference type="FunFam" id="3.60.130.10:FF:000001">
    <property type="entry name" value="Trimethyllysine dioxygenase, mitochondrial"/>
    <property type="match status" value="1"/>
</dbReference>
<dbReference type="EMBL" id="BACD03000007">
    <property type="protein sequence ID" value="GAO47211.1"/>
    <property type="molecule type" value="Genomic_DNA"/>
</dbReference>
<evidence type="ECO:0000256" key="11">
    <source>
        <dbReference type="ARBA" id="ARBA00023002"/>
    </source>
</evidence>
<dbReference type="Pfam" id="PF06155">
    <property type="entry name" value="GBBH-like_N"/>
    <property type="match status" value="1"/>
</dbReference>
<dbReference type="NCBIfam" id="TIGR00556">
    <property type="entry name" value="pantethn_trn"/>
    <property type="match status" value="1"/>
</dbReference>
<evidence type="ECO:0000256" key="6">
    <source>
        <dbReference type="ARBA" id="ARBA00022723"/>
    </source>
</evidence>
<comment type="cofactor">
    <cofactor evidence="1">
        <name>Fe(2+)</name>
        <dbReference type="ChEBI" id="CHEBI:29033"/>
    </cofactor>
</comment>
<comment type="similarity">
    <text evidence="3">Belongs to the gamma-BBH/TMLD family.</text>
</comment>
<dbReference type="Gene3D" id="3.90.470.20">
    <property type="entry name" value="4'-phosphopantetheinyl transferase domain"/>
    <property type="match status" value="1"/>
</dbReference>
<keyword evidence="6" id="KW-0479">Metal-binding</keyword>
<organism evidence="19 20">
    <name type="scientific">Saitoella complicata (strain BCRC 22490 / CBS 7301 / JCM 7358 / NBRC 10748 / NRRL Y-17804)</name>
    <dbReference type="NCBI Taxonomy" id="698492"/>
    <lineage>
        <taxon>Eukaryota</taxon>
        <taxon>Fungi</taxon>
        <taxon>Dikarya</taxon>
        <taxon>Ascomycota</taxon>
        <taxon>Taphrinomycotina</taxon>
        <taxon>Taphrinomycotina incertae sedis</taxon>
        <taxon>Saitoella</taxon>
    </lineage>
</organism>
<evidence type="ECO:0000313" key="19">
    <source>
        <dbReference type="EMBL" id="GAO47211.1"/>
    </source>
</evidence>
<name>A0A0E9NBX1_SAICN</name>
<keyword evidence="11" id="KW-0560">Oxidoreductase</keyword>
<evidence type="ECO:0000313" key="20">
    <source>
        <dbReference type="Proteomes" id="UP000033140"/>
    </source>
</evidence>
<evidence type="ECO:0000256" key="4">
    <source>
        <dbReference type="ARBA" id="ARBA00022516"/>
    </source>
</evidence>
<comment type="caution">
    <text evidence="19">The sequence shown here is derived from an EMBL/GenBank/DDBJ whole genome shotgun (WGS) entry which is preliminary data.</text>
</comment>
<keyword evidence="12" id="KW-0408">Iron</keyword>
<dbReference type="InterPro" id="IPR003819">
    <property type="entry name" value="TauD/TfdA-like"/>
</dbReference>
<keyword evidence="9" id="KW-0124">Carnitine biosynthesis</keyword>
<evidence type="ECO:0000259" key="17">
    <source>
        <dbReference type="Pfam" id="PF02668"/>
    </source>
</evidence>
<dbReference type="RefSeq" id="XP_019023327.1">
    <property type="nucleotide sequence ID" value="XM_019167803.1"/>
</dbReference>
<dbReference type="GO" id="GO:0016706">
    <property type="term" value="F:2-oxoglutarate-dependent dioxygenase activity"/>
    <property type="evidence" value="ECO:0007669"/>
    <property type="project" value="UniProtKB-ARBA"/>
</dbReference>
<reference evidence="19 20" key="1">
    <citation type="journal article" date="2011" name="J. Gen. Appl. Microbiol.">
        <title>Draft genome sequencing of the enigmatic yeast Saitoella complicata.</title>
        <authorList>
            <person name="Nishida H."/>
            <person name="Hamamoto M."/>
            <person name="Sugiyama J."/>
        </authorList>
    </citation>
    <scope>NUCLEOTIDE SEQUENCE [LARGE SCALE GENOMIC DNA]</scope>
    <source>
        <strain evidence="19 20">NRRL Y-17804</strain>
    </source>
</reference>
<gene>
    <name evidence="19" type="ORF">G7K_1421-t1</name>
</gene>
<dbReference type="PANTHER" id="PTHR10696">
    <property type="entry name" value="GAMMA-BUTYROBETAINE HYDROXYLASE-RELATED"/>
    <property type="match status" value="1"/>
</dbReference>
<dbReference type="GO" id="GO:0006633">
    <property type="term" value="P:fatty acid biosynthetic process"/>
    <property type="evidence" value="ECO:0007669"/>
    <property type="project" value="UniProtKB-KW"/>
</dbReference>
<dbReference type="InterPro" id="IPR042098">
    <property type="entry name" value="TauD-like_sf"/>
</dbReference>
<dbReference type="SUPFAM" id="SSF56214">
    <property type="entry name" value="4'-phosphopantetheinyl transferase"/>
    <property type="match status" value="1"/>
</dbReference>
<dbReference type="Proteomes" id="UP000033140">
    <property type="component" value="Unassembled WGS sequence"/>
</dbReference>
<dbReference type="InterPro" id="IPR037143">
    <property type="entry name" value="4-PPantetheinyl_Trfase_dom_sf"/>
</dbReference>
<keyword evidence="20" id="KW-1185">Reference proteome</keyword>
<dbReference type="GO" id="GO:0005739">
    <property type="term" value="C:mitochondrion"/>
    <property type="evidence" value="ECO:0007669"/>
    <property type="project" value="TreeGrafter"/>
</dbReference>
<feature type="domain" description="TauD/TfdA-like" evidence="17">
    <location>
        <begin position="351"/>
        <end position="593"/>
    </location>
</feature>
<dbReference type="Pfam" id="PF02668">
    <property type="entry name" value="TauD"/>
    <property type="match status" value="1"/>
</dbReference>
<accession>A0A0E9NBX1</accession>
<keyword evidence="7" id="KW-0276">Fatty acid metabolism</keyword>
<keyword evidence="13" id="KW-0443">Lipid metabolism</keyword>
<dbReference type="HAMAP" id="MF_00101">
    <property type="entry name" value="AcpS"/>
    <property type="match status" value="1"/>
</dbReference>
<protein>
    <recommendedName>
        <fullName evidence="21">TauD/TfdA-like domain-containing protein</fullName>
    </recommendedName>
</protein>
<evidence type="ECO:0000256" key="13">
    <source>
        <dbReference type="ARBA" id="ARBA00023098"/>
    </source>
</evidence>
<evidence type="ECO:0000256" key="14">
    <source>
        <dbReference type="ARBA" id="ARBA00023160"/>
    </source>
</evidence>
<evidence type="ECO:0000256" key="5">
    <source>
        <dbReference type="ARBA" id="ARBA00022679"/>
    </source>
</evidence>
<evidence type="ECO:0008006" key="21">
    <source>
        <dbReference type="Google" id="ProtNLM"/>
    </source>
</evidence>
<keyword evidence="4" id="KW-0444">Lipid biosynthesis</keyword>
<dbReference type="GO" id="GO:0000287">
    <property type="term" value="F:magnesium ion binding"/>
    <property type="evidence" value="ECO:0007669"/>
    <property type="project" value="InterPro"/>
</dbReference>
<reference evidence="19 20" key="2">
    <citation type="journal article" date="2014" name="J. Gen. Appl. Microbiol.">
        <title>The early diverging ascomycetous budding yeast Saitoella complicata has three histone deacetylases belonging to the Clr6, Hos2, and Rpd3 lineages.</title>
        <authorList>
            <person name="Nishida H."/>
            <person name="Matsumoto T."/>
            <person name="Kondo S."/>
            <person name="Hamamoto M."/>
            <person name="Yoshikawa H."/>
        </authorList>
    </citation>
    <scope>NUCLEOTIDE SEQUENCE [LARGE SCALE GENOMIC DNA]</scope>
    <source>
        <strain evidence="19 20">NRRL Y-17804</strain>
    </source>
</reference>
<dbReference type="CDD" id="cd00250">
    <property type="entry name" value="CAS_like"/>
    <property type="match status" value="1"/>
</dbReference>
<evidence type="ECO:0000259" key="16">
    <source>
        <dbReference type="Pfam" id="PF01648"/>
    </source>
</evidence>
<dbReference type="Gene3D" id="3.30.2020.30">
    <property type="match status" value="1"/>
</dbReference>
<dbReference type="SUPFAM" id="SSF51197">
    <property type="entry name" value="Clavaminate synthase-like"/>
    <property type="match status" value="1"/>
</dbReference>
<evidence type="ECO:0000256" key="3">
    <source>
        <dbReference type="ARBA" id="ARBA00008654"/>
    </source>
</evidence>
<keyword evidence="8" id="KW-0460">Magnesium</keyword>
<dbReference type="Gene3D" id="3.60.130.10">
    <property type="entry name" value="Clavaminate synthase-like"/>
    <property type="match status" value="1"/>
</dbReference>
<dbReference type="GO" id="GO:0008897">
    <property type="term" value="F:holo-[acyl-carrier-protein] synthase activity"/>
    <property type="evidence" value="ECO:0007669"/>
    <property type="project" value="InterPro"/>
</dbReference>
<dbReference type="InterPro" id="IPR002582">
    <property type="entry name" value="ACPS"/>
</dbReference>
<proteinExistence type="inferred from homology"/>
<dbReference type="Pfam" id="PF01648">
    <property type="entry name" value="ACPS"/>
    <property type="match status" value="1"/>
</dbReference>